<dbReference type="Pfam" id="PF02823">
    <property type="entry name" value="ATP-synt_DE_N"/>
    <property type="match status" value="1"/>
</dbReference>
<evidence type="ECO:0000256" key="11">
    <source>
        <dbReference type="SAM" id="Coils"/>
    </source>
</evidence>
<evidence type="ECO:0000256" key="3">
    <source>
        <dbReference type="ARBA" id="ARBA00005712"/>
    </source>
</evidence>
<dbReference type="NCBIfam" id="TIGR01216">
    <property type="entry name" value="ATP_synt_epsi"/>
    <property type="match status" value="1"/>
</dbReference>
<keyword evidence="8 9" id="KW-0066">ATP synthesis</keyword>
<reference evidence="13 14" key="1">
    <citation type="submission" date="2015-08" db="EMBL/GenBank/DDBJ databases">
        <authorList>
            <person name="Babu N.S."/>
            <person name="Beckwith C.J."/>
            <person name="Beseler K.G."/>
            <person name="Brison A."/>
            <person name="Carone J.V."/>
            <person name="Caskin T.P."/>
            <person name="Diamond M."/>
            <person name="Durham M.E."/>
            <person name="Foxe J.M."/>
            <person name="Go M."/>
            <person name="Henderson B.A."/>
            <person name="Jones I.B."/>
            <person name="McGettigan J.A."/>
            <person name="Micheletti S.J."/>
            <person name="Nasrallah M.E."/>
            <person name="Ortiz D."/>
            <person name="Piller C.R."/>
            <person name="Privatt S.R."/>
            <person name="Schneider S.L."/>
            <person name="Sharp S."/>
            <person name="Smith T.C."/>
            <person name="Stanton J.D."/>
            <person name="Ullery H.E."/>
            <person name="Wilson R.J."/>
            <person name="Serrano M.G."/>
            <person name="Buck G."/>
            <person name="Lee V."/>
            <person name="Wang Y."/>
            <person name="Carvalho R."/>
            <person name="Voegtly L."/>
            <person name="Shi R."/>
            <person name="Duckworth R."/>
            <person name="Johnson A."/>
            <person name="Loviza R."/>
            <person name="Walstead R."/>
            <person name="Shah Z."/>
            <person name="Kiflezghi M."/>
            <person name="Wade K."/>
            <person name="Ball S.L."/>
            <person name="Bradley K.W."/>
            <person name="Asai D.J."/>
            <person name="Bowman C.A."/>
            <person name="Russell D.A."/>
            <person name="Pope W.H."/>
            <person name="Jacobs-Sera D."/>
            <person name="Hendrix R.W."/>
            <person name="Hatfull G.F."/>
        </authorList>
    </citation>
    <scope>NUCLEOTIDE SEQUENCE [LARGE SCALE GENOMIC DNA]</scope>
    <source>
        <strain evidence="13 14">DSM 27710</strain>
    </source>
</reference>
<dbReference type="NCBIfam" id="NF009980">
    <property type="entry name" value="PRK13446.1"/>
    <property type="match status" value="1"/>
</dbReference>
<feature type="coiled-coil region" evidence="11">
    <location>
        <begin position="71"/>
        <end position="105"/>
    </location>
</feature>
<keyword evidence="14" id="KW-1185">Reference proteome</keyword>
<evidence type="ECO:0000256" key="9">
    <source>
        <dbReference type="HAMAP-Rule" id="MF_00530"/>
    </source>
</evidence>
<evidence type="ECO:0000313" key="14">
    <source>
        <dbReference type="Proteomes" id="UP000055590"/>
    </source>
</evidence>
<dbReference type="PANTHER" id="PTHR13822:SF10">
    <property type="entry name" value="ATP SYNTHASE EPSILON CHAIN, CHLOROPLASTIC"/>
    <property type="match status" value="1"/>
</dbReference>
<dbReference type="Gene3D" id="2.60.15.10">
    <property type="entry name" value="F0F1 ATP synthase delta/epsilon subunit, N-terminal"/>
    <property type="match status" value="1"/>
</dbReference>
<dbReference type="GO" id="GO:0005886">
    <property type="term" value="C:plasma membrane"/>
    <property type="evidence" value="ECO:0007669"/>
    <property type="project" value="UniProtKB-SubCell"/>
</dbReference>
<dbReference type="KEGG" id="vin:AKJ08_3256"/>
<evidence type="ECO:0000256" key="5">
    <source>
        <dbReference type="ARBA" id="ARBA00023065"/>
    </source>
</evidence>
<dbReference type="InterPro" id="IPR036771">
    <property type="entry name" value="ATPsynth_dsu/esu_N"/>
</dbReference>
<evidence type="ECO:0000256" key="10">
    <source>
        <dbReference type="RuleBase" id="RU003656"/>
    </source>
</evidence>
<dbReference type="InterPro" id="IPR020546">
    <property type="entry name" value="ATP_synth_F1_dsu/esu_N"/>
</dbReference>
<evidence type="ECO:0000259" key="12">
    <source>
        <dbReference type="Pfam" id="PF02823"/>
    </source>
</evidence>
<feature type="domain" description="ATP synthase F1 complex delta/epsilon subunit N-terminal" evidence="12">
    <location>
        <begin position="2"/>
        <end position="63"/>
    </location>
</feature>
<comment type="subunit">
    <text evidence="9 10">F-type ATPases have 2 components, CF(1) - the catalytic core - and CF(0) - the membrane proton channel. CF(1) has five subunits: alpha(3), beta(3), gamma(1), delta(1), epsilon(1). CF(0) has three main subunits: a, b and c.</text>
</comment>
<evidence type="ECO:0000256" key="6">
    <source>
        <dbReference type="ARBA" id="ARBA00023136"/>
    </source>
</evidence>
<dbReference type="SUPFAM" id="SSF51344">
    <property type="entry name" value="Epsilon subunit of F1F0-ATP synthase N-terminal domain"/>
    <property type="match status" value="1"/>
</dbReference>
<accession>A0A0K1PIC9</accession>
<dbReference type="InterPro" id="IPR001469">
    <property type="entry name" value="ATP_synth_F1_dsu/esu"/>
</dbReference>
<proteinExistence type="inferred from homology"/>
<evidence type="ECO:0000256" key="2">
    <source>
        <dbReference type="ARBA" id="ARBA00004184"/>
    </source>
</evidence>
<dbReference type="PANTHER" id="PTHR13822">
    <property type="entry name" value="ATP SYNTHASE DELTA/EPSILON CHAIN"/>
    <property type="match status" value="1"/>
</dbReference>
<keyword evidence="5 9" id="KW-0406">Ion transport</keyword>
<dbReference type="GO" id="GO:0005524">
    <property type="term" value="F:ATP binding"/>
    <property type="evidence" value="ECO:0007669"/>
    <property type="project" value="UniProtKB-UniRule"/>
</dbReference>
<dbReference type="EMBL" id="CP012332">
    <property type="protein sequence ID" value="AKU92869.1"/>
    <property type="molecule type" value="Genomic_DNA"/>
</dbReference>
<dbReference type="AlphaFoldDB" id="A0A0K1PIC9"/>
<sequence>MDSVKAPGADGSFGVLPGHTPFLTVMQPGELSYTVGNKEEHYFVGGGFVEVAEGKVIVLAESAEPVSEIDVDRAKAALAQAQERLKALRQEEEAAAIERARVKRAAARITVAGRR</sequence>
<evidence type="ECO:0000256" key="7">
    <source>
        <dbReference type="ARBA" id="ARBA00023196"/>
    </source>
</evidence>
<protein>
    <recommendedName>
        <fullName evidence="9">ATP synthase epsilon chain</fullName>
    </recommendedName>
    <alternativeName>
        <fullName evidence="9">ATP synthase F1 sector epsilon subunit</fullName>
    </alternativeName>
    <alternativeName>
        <fullName evidence="9">F-ATPase epsilon subunit</fullName>
    </alternativeName>
</protein>
<evidence type="ECO:0000256" key="1">
    <source>
        <dbReference type="ARBA" id="ARBA00003543"/>
    </source>
</evidence>
<keyword evidence="9" id="KW-1003">Cell membrane</keyword>
<dbReference type="STRING" id="1391653.AKJ08_3256"/>
<comment type="similarity">
    <text evidence="3 9 10">Belongs to the ATPase epsilon chain family.</text>
</comment>
<dbReference type="HAMAP" id="MF_00530">
    <property type="entry name" value="ATP_synth_epsil_bac"/>
    <property type="match status" value="1"/>
</dbReference>
<dbReference type="GO" id="GO:0046933">
    <property type="term" value="F:proton-transporting ATP synthase activity, rotational mechanism"/>
    <property type="evidence" value="ECO:0007669"/>
    <property type="project" value="UniProtKB-UniRule"/>
</dbReference>
<evidence type="ECO:0000256" key="8">
    <source>
        <dbReference type="ARBA" id="ARBA00023310"/>
    </source>
</evidence>
<keyword evidence="4 9" id="KW-0813">Transport</keyword>
<organism evidence="13 14">
    <name type="scientific">Vulgatibacter incomptus</name>
    <dbReference type="NCBI Taxonomy" id="1391653"/>
    <lineage>
        <taxon>Bacteria</taxon>
        <taxon>Pseudomonadati</taxon>
        <taxon>Myxococcota</taxon>
        <taxon>Myxococcia</taxon>
        <taxon>Myxococcales</taxon>
        <taxon>Cystobacterineae</taxon>
        <taxon>Vulgatibacteraceae</taxon>
        <taxon>Vulgatibacter</taxon>
    </lineage>
</organism>
<comment type="function">
    <text evidence="1 9">Produces ATP from ADP in the presence of a proton gradient across the membrane.</text>
</comment>
<dbReference type="GO" id="GO:0012505">
    <property type="term" value="C:endomembrane system"/>
    <property type="evidence" value="ECO:0007669"/>
    <property type="project" value="UniProtKB-SubCell"/>
</dbReference>
<dbReference type="GO" id="GO:0045259">
    <property type="term" value="C:proton-transporting ATP synthase complex"/>
    <property type="evidence" value="ECO:0007669"/>
    <property type="project" value="UniProtKB-KW"/>
</dbReference>
<evidence type="ECO:0000313" key="13">
    <source>
        <dbReference type="EMBL" id="AKU92869.1"/>
    </source>
</evidence>
<keyword evidence="9" id="KW-0375">Hydrogen ion transport</keyword>
<comment type="subcellular location">
    <subcellularLocation>
        <location evidence="9">Cell membrane</location>
        <topology evidence="9">Peripheral membrane protein</topology>
    </subcellularLocation>
    <subcellularLocation>
        <location evidence="2">Endomembrane system</location>
        <topology evidence="2">Peripheral membrane protein</topology>
    </subcellularLocation>
</comment>
<dbReference type="CDD" id="cd12152">
    <property type="entry name" value="F1-ATPase_delta"/>
    <property type="match status" value="1"/>
</dbReference>
<name>A0A0K1PIC9_9BACT</name>
<gene>
    <name evidence="9" type="primary">atpC</name>
    <name evidence="13" type="ORF">AKJ08_3256</name>
</gene>
<keyword evidence="6 9" id="KW-0472">Membrane</keyword>
<keyword evidence="7 9" id="KW-0139">CF(1)</keyword>
<keyword evidence="11" id="KW-0175">Coiled coil</keyword>
<dbReference type="Proteomes" id="UP000055590">
    <property type="component" value="Chromosome"/>
</dbReference>
<evidence type="ECO:0000256" key="4">
    <source>
        <dbReference type="ARBA" id="ARBA00022448"/>
    </source>
</evidence>